<name>X6LL70_RETFI</name>
<organism evidence="1 2">
    <name type="scientific">Reticulomyxa filosa</name>
    <dbReference type="NCBI Taxonomy" id="46433"/>
    <lineage>
        <taxon>Eukaryota</taxon>
        <taxon>Sar</taxon>
        <taxon>Rhizaria</taxon>
        <taxon>Retaria</taxon>
        <taxon>Foraminifera</taxon>
        <taxon>Monothalamids</taxon>
        <taxon>Reticulomyxidae</taxon>
        <taxon>Reticulomyxa</taxon>
    </lineage>
</organism>
<accession>X6LL70</accession>
<evidence type="ECO:0000313" key="1">
    <source>
        <dbReference type="EMBL" id="ETO02703.1"/>
    </source>
</evidence>
<keyword evidence="2" id="KW-1185">Reference proteome</keyword>
<proteinExistence type="predicted"/>
<evidence type="ECO:0000313" key="2">
    <source>
        <dbReference type="Proteomes" id="UP000023152"/>
    </source>
</evidence>
<dbReference type="Proteomes" id="UP000023152">
    <property type="component" value="Unassembled WGS sequence"/>
</dbReference>
<reference evidence="1 2" key="1">
    <citation type="journal article" date="2013" name="Curr. Biol.">
        <title>The Genome of the Foraminiferan Reticulomyxa filosa.</title>
        <authorList>
            <person name="Glockner G."/>
            <person name="Hulsmann N."/>
            <person name="Schleicher M."/>
            <person name="Noegel A.A."/>
            <person name="Eichinger L."/>
            <person name="Gallinger C."/>
            <person name="Pawlowski J."/>
            <person name="Sierra R."/>
            <person name="Euteneuer U."/>
            <person name="Pillet L."/>
            <person name="Moustafa A."/>
            <person name="Platzer M."/>
            <person name="Groth M."/>
            <person name="Szafranski K."/>
            <person name="Schliwa M."/>
        </authorList>
    </citation>
    <scope>NUCLEOTIDE SEQUENCE [LARGE SCALE GENOMIC DNA]</scope>
</reference>
<dbReference type="EMBL" id="ASPP01035095">
    <property type="protein sequence ID" value="ETO02703.1"/>
    <property type="molecule type" value="Genomic_DNA"/>
</dbReference>
<gene>
    <name evidence="1" type="ORF">RFI_34710</name>
</gene>
<comment type="caution">
    <text evidence="1">The sequence shown here is derived from an EMBL/GenBank/DDBJ whole genome shotgun (WGS) entry which is preliminary data.</text>
</comment>
<sequence>MESALEMVLEQAIRLTKANLELKDILECNSLSKFYSSLETKGFIYVQHIHCKNIEEFKESILNNVINMKFNGVEKKNYMNLQLMLWDIVELIGEYLMKKMLSLSKFFNNISFK</sequence>
<dbReference type="AlphaFoldDB" id="X6LL70"/>
<protein>
    <submittedName>
        <fullName evidence="1">Uncharacterized protein</fullName>
    </submittedName>
</protein>